<feature type="compositionally biased region" description="Low complexity" evidence="8">
    <location>
        <begin position="197"/>
        <end position="222"/>
    </location>
</feature>
<organism evidence="10 11">
    <name type="scientific">Mycena metata</name>
    <dbReference type="NCBI Taxonomy" id="1033252"/>
    <lineage>
        <taxon>Eukaryota</taxon>
        <taxon>Fungi</taxon>
        <taxon>Dikarya</taxon>
        <taxon>Basidiomycota</taxon>
        <taxon>Agaricomycotina</taxon>
        <taxon>Agaricomycetes</taxon>
        <taxon>Agaricomycetidae</taxon>
        <taxon>Agaricales</taxon>
        <taxon>Marasmiineae</taxon>
        <taxon>Mycenaceae</taxon>
        <taxon>Mycena</taxon>
    </lineage>
</organism>
<dbReference type="InterPro" id="IPR036236">
    <property type="entry name" value="Znf_C2H2_sf"/>
</dbReference>
<keyword evidence="3" id="KW-0677">Repeat</keyword>
<evidence type="ECO:0000313" key="10">
    <source>
        <dbReference type="EMBL" id="KAJ7738763.1"/>
    </source>
</evidence>
<feature type="compositionally biased region" description="Low complexity" evidence="8">
    <location>
        <begin position="353"/>
        <end position="379"/>
    </location>
</feature>
<dbReference type="GO" id="GO:0005634">
    <property type="term" value="C:nucleus"/>
    <property type="evidence" value="ECO:0007669"/>
    <property type="project" value="UniProtKB-SubCell"/>
</dbReference>
<evidence type="ECO:0000256" key="4">
    <source>
        <dbReference type="ARBA" id="ARBA00022771"/>
    </source>
</evidence>
<keyword evidence="6" id="KW-0539">Nucleus</keyword>
<evidence type="ECO:0000256" key="8">
    <source>
        <dbReference type="SAM" id="MobiDB-lite"/>
    </source>
</evidence>
<dbReference type="PANTHER" id="PTHR40626">
    <property type="entry name" value="MIP31509P"/>
    <property type="match status" value="1"/>
</dbReference>
<keyword evidence="4 7" id="KW-0863">Zinc-finger</keyword>
<feature type="region of interest" description="Disordered" evidence="8">
    <location>
        <begin position="189"/>
        <end position="236"/>
    </location>
</feature>
<dbReference type="Gene3D" id="3.30.160.60">
    <property type="entry name" value="Classic Zinc Finger"/>
    <property type="match status" value="2"/>
</dbReference>
<dbReference type="InterPro" id="IPR013087">
    <property type="entry name" value="Znf_C2H2_type"/>
</dbReference>
<dbReference type="GO" id="GO:0000978">
    <property type="term" value="F:RNA polymerase II cis-regulatory region sequence-specific DNA binding"/>
    <property type="evidence" value="ECO:0007669"/>
    <property type="project" value="InterPro"/>
</dbReference>
<evidence type="ECO:0000256" key="2">
    <source>
        <dbReference type="ARBA" id="ARBA00022723"/>
    </source>
</evidence>
<accession>A0AAD7ICE8</accession>
<dbReference type="Pfam" id="PF00096">
    <property type="entry name" value="zf-C2H2"/>
    <property type="match status" value="1"/>
</dbReference>
<evidence type="ECO:0000256" key="3">
    <source>
        <dbReference type="ARBA" id="ARBA00022737"/>
    </source>
</evidence>
<dbReference type="InterPro" id="IPR051059">
    <property type="entry name" value="VerF-like"/>
</dbReference>
<dbReference type="PANTHER" id="PTHR40626:SF32">
    <property type="entry name" value="ZINC FINGER PROTEIN RST2"/>
    <property type="match status" value="1"/>
</dbReference>
<dbReference type="GO" id="GO:0000981">
    <property type="term" value="F:DNA-binding transcription factor activity, RNA polymerase II-specific"/>
    <property type="evidence" value="ECO:0007669"/>
    <property type="project" value="InterPro"/>
</dbReference>
<feature type="compositionally biased region" description="Low complexity" evidence="8">
    <location>
        <begin position="447"/>
        <end position="457"/>
    </location>
</feature>
<dbReference type="GO" id="GO:0008270">
    <property type="term" value="F:zinc ion binding"/>
    <property type="evidence" value="ECO:0007669"/>
    <property type="project" value="UniProtKB-KW"/>
</dbReference>
<dbReference type="PROSITE" id="PS50157">
    <property type="entry name" value="ZINC_FINGER_C2H2_2"/>
    <property type="match status" value="2"/>
</dbReference>
<feature type="region of interest" description="Disordered" evidence="8">
    <location>
        <begin position="1"/>
        <end position="72"/>
    </location>
</feature>
<keyword evidence="11" id="KW-1185">Reference proteome</keyword>
<reference evidence="10" key="1">
    <citation type="submission" date="2023-03" db="EMBL/GenBank/DDBJ databases">
        <title>Massive genome expansion in bonnet fungi (Mycena s.s.) driven by repeated elements and novel gene families across ecological guilds.</title>
        <authorList>
            <consortium name="Lawrence Berkeley National Laboratory"/>
            <person name="Harder C.B."/>
            <person name="Miyauchi S."/>
            <person name="Viragh M."/>
            <person name="Kuo A."/>
            <person name="Thoen E."/>
            <person name="Andreopoulos B."/>
            <person name="Lu D."/>
            <person name="Skrede I."/>
            <person name="Drula E."/>
            <person name="Henrissat B."/>
            <person name="Morin E."/>
            <person name="Kohler A."/>
            <person name="Barry K."/>
            <person name="LaButti K."/>
            <person name="Morin E."/>
            <person name="Salamov A."/>
            <person name="Lipzen A."/>
            <person name="Mereny Z."/>
            <person name="Hegedus B."/>
            <person name="Baldrian P."/>
            <person name="Stursova M."/>
            <person name="Weitz H."/>
            <person name="Taylor A."/>
            <person name="Grigoriev I.V."/>
            <person name="Nagy L.G."/>
            <person name="Martin F."/>
            <person name="Kauserud H."/>
        </authorList>
    </citation>
    <scope>NUCLEOTIDE SEQUENCE</scope>
    <source>
        <strain evidence="10">CBHHK182m</strain>
    </source>
</reference>
<comment type="caution">
    <text evidence="10">The sequence shown here is derived from an EMBL/GenBank/DDBJ whole genome shotgun (WGS) entry which is preliminary data.</text>
</comment>
<feature type="compositionally biased region" description="Low complexity" evidence="8">
    <location>
        <begin position="410"/>
        <end position="425"/>
    </location>
</feature>
<name>A0AAD7ICE8_9AGAR</name>
<evidence type="ECO:0000256" key="6">
    <source>
        <dbReference type="ARBA" id="ARBA00023242"/>
    </source>
</evidence>
<feature type="domain" description="C2H2-type" evidence="9">
    <location>
        <begin position="140"/>
        <end position="167"/>
    </location>
</feature>
<comment type="subcellular location">
    <subcellularLocation>
        <location evidence="1">Nucleus</location>
    </subcellularLocation>
</comment>
<dbReference type="Proteomes" id="UP001215598">
    <property type="component" value="Unassembled WGS sequence"/>
</dbReference>
<evidence type="ECO:0000259" key="9">
    <source>
        <dbReference type="PROSITE" id="PS50157"/>
    </source>
</evidence>
<feature type="compositionally biased region" description="Polar residues" evidence="8">
    <location>
        <begin position="464"/>
        <end position="482"/>
    </location>
</feature>
<dbReference type="AlphaFoldDB" id="A0AAD7ICE8"/>
<feature type="domain" description="C2H2-type" evidence="9">
    <location>
        <begin position="109"/>
        <end position="139"/>
    </location>
</feature>
<dbReference type="GO" id="GO:0000785">
    <property type="term" value="C:chromatin"/>
    <property type="evidence" value="ECO:0007669"/>
    <property type="project" value="TreeGrafter"/>
</dbReference>
<dbReference type="FunFam" id="3.30.160.60:FF:002343">
    <property type="entry name" value="Zinc finger protein 33A"/>
    <property type="match status" value="1"/>
</dbReference>
<evidence type="ECO:0000256" key="1">
    <source>
        <dbReference type="ARBA" id="ARBA00004123"/>
    </source>
</evidence>
<evidence type="ECO:0000256" key="7">
    <source>
        <dbReference type="PROSITE-ProRule" id="PRU00042"/>
    </source>
</evidence>
<dbReference type="EMBL" id="JARKIB010000110">
    <property type="protein sequence ID" value="KAJ7738763.1"/>
    <property type="molecule type" value="Genomic_DNA"/>
</dbReference>
<proteinExistence type="predicted"/>
<feature type="region of interest" description="Disordered" evidence="8">
    <location>
        <begin position="351"/>
        <end position="495"/>
    </location>
</feature>
<keyword evidence="5" id="KW-0862">Zinc</keyword>
<feature type="compositionally biased region" description="Low complexity" evidence="8">
    <location>
        <begin position="32"/>
        <end position="59"/>
    </location>
</feature>
<dbReference type="SUPFAM" id="SSF57667">
    <property type="entry name" value="beta-beta-alpha zinc fingers"/>
    <property type="match status" value="1"/>
</dbReference>
<evidence type="ECO:0000313" key="11">
    <source>
        <dbReference type="Proteomes" id="UP001215598"/>
    </source>
</evidence>
<sequence>MSMSLPLSPSPSPSADQLLFAHGHPSNPHAMHPSLAYHSASSSSHNGYNNYEYASSSSYPGPNRSESPPDFSQSALDFGALEYLPNGAQGGAQGQGQGKRYRAAPPKTFQCSGYGECRMVFSRSEHLARHIRKHTGERPFACHCAKQFSRLDNLRQHAQTVHSAPEDKPLNERMMRALAGVNASMMAGVRSRRSRFPSSTNPNSQSDSPSDSSSPTSASPYASPLPSPGFAPPGFGGALPSPPYSAFHGHGHGHSAEYALSAYDGSPLPSPSFGAFPGPSQSPYASPAYDVSAATDYLSAGHLHHQQRQHQQAQQGVRVKQEDVDVELELAISGGGKGLEEMEGFYKALGVESSSSSASSSSSSSGSSSQSQSPSPAGSPCVPSFWASAAAPGRQHLPSPPQSPGYYVPSSASSSHSRPSHPQAQAQQQEWWTIEQEPEEGQEMSNAEYYARAAASAHPHRYSQGQSQSQYTPSQSHPSSPYAQEGGGGGYFGHGYRAHAQGPYAVFA</sequence>
<gene>
    <name evidence="10" type="ORF">B0H16DRAFT_89923</name>
</gene>
<protein>
    <recommendedName>
        <fullName evidence="9">C2H2-type domain-containing protein</fullName>
    </recommendedName>
</protein>
<evidence type="ECO:0000256" key="5">
    <source>
        <dbReference type="ARBA" id="ARBA00022833"/>
    </source>
</evidence>
<keyword evidence="2" id="KW-0479">Metal-binding</keyword>